<evidence type="ECO:0000256" key="1">
    <source>
        <dbReference type="SAM" id="MobiDB-lite"/>
    </source>
</evidence>
<feature type="region of interest" description="Disordered" evidence="1">
    <location>
        <begin position="1"/>
        <end position="23"/>
    </location>
</feature>
<evidence type="ECO:0000313" key="2">
    <source>
        <dbReference type="EMBL" id="GFU34241.1"/>
    </source>
</evidence>
<sequence>MDGRLSPQFGSRHSLNKIHQSPRSSLTVYDRSLGVESPWFKGRSEESRCSVVSQIFASEYVSIRMIHLTYTLICLSFVIL</sequence>
<accession>A0A8X6UR35</accession>
<proteinExistence type="predicted"/>
<reference evidence="2" key="1">
    <citation type="submission" date="2020-08" db="EMBL/GenBank/DDBJ databases">
        <title>Multicomponent nature underlies the extraordinary mechanical properties of spider dragline silk.</title>
        <authorList>
            <person name="Kono N."/>
            <person name="Nakamura H."/>
            <person name="Mori M."/>
            <person name="Yoshida Y."/>
            <person name="Ohtoshi R."/>
            <person name="Malay A.D."/>
            <person name="Moran D.A.P."/>
            <person name="Tomita M."/>
            <person name="Numata K."/>
            <person name="Arakawa K."/>
        </authorList>
    </citation>
    <scope>NUCLEOTIDE SEQUENCE</scope>
</reference>
<dbReference type="Proteomes" id="UP000887013">
    <property type="component" value="Unassembled WGS sequence"/>
</dbReference>
<feature type="compositionally biased region" description="Polar residues" evidence="1">
    <location>
        <begin position="8"/>
        <end position="23"/>
    </location>
</feature>
<dbReference type="OrthoDB" id="6434044at2759"/>
<gene>
    <name evidence="2" type="ORF">NPIL_35731</name>
</gene>
<dbReference type="EMBL" id="BMAW01034217">
    <property type="protein sequence ID" value="GFU34241.1"/>
    <property type="molecule type" value="Genomic_DNA"/>
</dbReference>
<organism evidence="2 3">
    <name type="scientific">Nephila pilipes</name>
    <name type="common">Giant wood spider</name>
    <name type="synonym">Nephila maculata</name>
    <dbReference type="NCBI Taxonomy" id="299642"/>
    <lineage>
        <taxon>Eukaryota</taxon>
        <taxon>Metazoa</taxon>
        <taxon>Ecdysozoa</taxon>
        <taxon>Arthropoda</taxon>
        <taxon>Chelicerata</taxon>
        <taxon>Arachnida</taxon>
        <taxon>Araneae</taxon>
        <taxon>Araneomorphae</taxon>
        <taxon>Entelegynae</taxon>
        <taxon>Araneoidea</taxon>
        <taxon>Nephilidae</taxon>
        <taxon>Nephila</taxon>
    </lineage>
</organism>
<dbReference type="AlphaFoldDB" id="A0A8X6UR35"/>
<comment type="caution">
    <text evidence="2">The sequence shown here is derived from an EMBL/GenBank/DDBJ whole genome shotgun (WGS) entry which is preliminary data.</text>
</comment>
<evidence type="ECO:0000313" key="3">
    <source>
        <dbReference type="Proteomes" id="UP000887013"/>
    </source>
</evidence>
<name>A0A8X6UR35_NEPPI</name>
<keyword evidence="3" id="KW-1185">Reference proteome</keyword>
<protein>
    <submittedName>
        <fullName evidence="2">Uncharacterized protein</fullName>
    </submittedName>
</protein>